<evidence type="ECO:0000256" key="1">
    <source>
        <dbReference type="ARBA" id="ARBA00022917"/>
    </source>
</evidence>
<dbReference type="Gene3D" id="1.10.150.190">
    <property type="entry name" value="Translation initiation factor 2, subunit 1, domain 2"/>
    <property type="match status" value="1"/>
</dbReference>
<dbReference type="GO" id="GO:0005850">
    <property type="term" value="C:eukaryotic translation initiation factor 2 complex"/>
    <property type="evidence" value="ECO:0007669"/>
    <property type="project" value="TreeGrafter"/>
</dbReference>
<organism evidence="2">
    <name type="scientific">Lygus hesperus</name>
    <name type="common">Western plant bug</name>
    <dbReference type="NCBI Taxonomy" id="30085"/>
    <lineage>
        <taxon>Eukaryota</taxon>
        <taxon>Metazoa</taxon>
        <taxon>Ecdysozoa</taxon>
        <taxon>Arthropoda</taxon>
        <taxon>Hexapoda</taxon>
        <taxon>Insecta</taxon>
        <taxon>Pterygota</taxon>
        <taxon>Neoptera</taxon>
        <taxon>Paraneoptera</taxon>
        <taxon>Hemiptera</taxon>
        <taxon>Heteroptera</taxon>
        <taxon>Panheteroptera</taxon>
        <taxon>Cimicomorpha</taxon>
        <taxon>Miridae</taxon>
        <taxon>Mirini</taxon>
        <taxon>Lygus</taxon>
    </lineage>
</organism>
<dbReference type="GO" id="GO:0033290">
    <property type="term" value="C:eukaryotic 48S preinitiation complex"/>
    <property type="evidence" value="ECO:0007669"/>
    <property type="project" value="TreeGrafter"/>
</dbReference>
<keyword evidence="2" id="KW-0396">Initiation factor</keyword>
<reference evidence="2" key="2">
    <citation type="submission" date="2014-07" db="EMBL/GenBank/DDBJ databases">
        <authorList>
            <person name="Hull J."/>
        </authorList>
    </citation>
    <scope>NUCLEOTIDE SEQUENCE</scope>
</reference>
<reference evidence="2" key="1">
    <citation type="journal article" date="2014" name="PLoS ONE">
        <title>Transcriptome-Based Identification of ABC Transporters in the Western Tarnished Plant Bug Lygus hesperus.</title>
        <authorList>
            <person name="Hull J.J."/>
            <person name="Chaney K."/>
            <person name="Geib S.M."/>
            <person name="Fabrick J.A."/>
            <person name="Brent C.S."/>
            <person name="Walsh D."/>
            <person name="Lavine L.C."/>
        </authorList>
    </citation>
    <scope>NUCLEOTIDE SEQUENCE</scope>
</reference>
<protein>
    <submittedName>
        <fullName evidence="2">Eukaryotic translation initiation factor 2 subunit alpha</fullName>
    </submittedName>
</protein>
<dbReference type="GO" id="GO:0003723">
    <property type="term" value="F:RNA binding"/>
    <property type="evidence" value="ECO:0007669"/>
    <property type="project" value="InterPro"/>
</dbReference>
<dbReference type="Pfam" id="PF07541">
    <property type="entry name" value="EIF_2_alpha"/>
    <property type="match status" value="1"/>
</dbReference>
<dbReference type="PANTHER" id="PTHR10602:SF0">
    <property type="entry name" value="EUKARYOTIC TRANSLATION INITIATION FACTOR 2 SUBUNIT 1"/>
    <property type="match status" value="1"/>
</dbReference>
<dbReference type="GO" id="GO:0043022">
    <property type="term" value="F:ribosome binding"/>
    <property type="evidence" value="ECO:0007669"/>
    <property type="project" value="TreeGrafter"/>
</dbReference>
<gene>
    <name evidence="2" type="primary">tif211</name>
    <name evidence="2" type="ORF">CM83_101889</name>
</gene>
<dbReference type="Gene3D" id="3.30.70.1130">
    <property type="entry name" value="EIF_2_alpha"/>
    <property type="match status" value="1"/>
</dbReference>
<feature type="non-terminal residue" evidence="2">
    <location>
        <position position="1"/>
    </location>
</feature>
<dbReference type="GO" id="GO:0003743">
    <property type="term" value="F:translation initiation factor activity"/>
    <property type="evidence" value="ECO:0007669"/>
    <property type="project" value="UniProtKB-KW"/>
</dbReference>
<dbReference type="InterPro" id="IPR024055">
    <property type="entry name" value="TIF2_asu_C"/>
</dbReference>
<dbReference type="AlphaFoldDB" id="A0A0A9YUV6"/>
<dbReference type="SUPFAM" id="SSF110993">
    <property type="entry name" value="eIF-2-alpha, C-terminal domain"/>
    <property type="match status" value="1"/>
</dbReference>
<name>A0A0A9YUV6_LYGHE</name>
<proteinExistence type="predicted"/>
<dbReference type="PANTHER" id="PTHR10602">
    <property type="entry name" value="EUKARYOTIC TRANSLATION INITIATION FACTOR 2 SUBUNIT 1"/>
    <property type="match status" value="1"/>
</dbReference>
<dbReference type="EMBL" id="GBHO01008716">
    <property type="protein sequence ID" value="JAG34888.1"/>
    <property type="molecule type" value="Transcribed_RNA"/>
</dbReference>
<dbReference type="InterPro" id="IPR011488">
    <property type="entry name" value="TIF_2_asu"/>
</dbReference>
<dbReference type="SUPFAM" id="SSF116742">
    <property type="entry name" value="eIF2alpha middle domain-like"/>
    <property type="match status" value="1"/>
</dbReference>
<dbReference type="InterPro" id="IPR024054">
    <property type="entry name" value="TIF2_asu_middle_sf"/>
</dbReference>
<accession>A0A0A9YUV6</accession>
<sequence>RVAYVCNITLLELYETFGWDLYKRYKHAYHAFTLIVNSDETPLDRYNLSNIIRTNLISIIKHRLTPQPNIIRATITATCFSYEGIDAIKKALIAGQLCGTDESPIKIRLLATPSYTISLTSLNQEQGIKLIEHSINEITTILKKYDGNVIIKESPKVVSDDDERQMKVKIRA</sequence>
<keyword evidence="1" id="KW-0648">Protein biosynthesis</keyword>
<evidence type="ECO:0000313" key="2">
    <source>
        <dbReference type="EMBL" id="JAG34888.1"/>
    </source>
</evidence>